<keyword evidence="2" id="KW-1185">Reference proteome</keyword>
<dbReference type="RefSeq" id="WP_259101783.1">
    <property type="nucleotide sequence ID" value="NZ_CP130454.1"/>
</dbReference>
<organism evidence="1 2">
    <name type="scientific">Candidatus Fervidibacter sacchari</name>
    <dbReference type="NCBI Taxonomy" id="1448929"/>
    <lineage>
        <taxon>Bacteria</taxon>
        <taxon>Candidatus Fervidibacterota</taxon>
        <taxon>Candidatus Fervidibacter</taxon>
    </lineage>
</organism>
<proteinExistence type="predicted"/>
<dbReference type="EMBL" id="JANUCP010000009">
    <property type="protein sequence ID" value="MCS3921043.1"/>
    <property type="molecule type" value="Genomic_DNA"/>
</dbReference>
<gene>
    <name evidence="1" type="ORF">M2350_003484</name>
</gene>
<dbReference type="Proteomes" id="UP001204798">
    <property type="component" value="Unassembled WGS sequence"/>
</dbReference>
<protein>
    <submittedName>
        <fullName evidence="1">Plasmid rolling circle replication initiator protein Rep</fullName>
    </submittedName>
</protein>
<name>A0ABT2EVV2_9BACT</name>
<sequence>MAKRKGSERNWKEYDEHLVKQGEILLDLESLKGWRKELFEMNKGKNGRPFKYPQSLICF</sequence>
<evidence type="ECO:0000313" key="2">
    <source>
        <dbReference type="Proteomes" id="UP001204798"/>
    </source>
</evidence>
<comment type="caution">
    <text evidence="1">The sequence shown here is derived from an EMBL/GenBank/DDBJ whole genome shotgun (WGS) entry which is preliminary data.</text>
</comment>
<accession>A0ABT2EVV2</accession>
<reference evidence="1 2" key="1">
    <citation type="submission" date="2022-08" db="EMBL/GenBank/DDBJ databases">
        <title>Bacterial and archaeal communities from various locations to study Microbial Dark Matter (Phase II).</title>
        <authorList>
            <person name="Stepanauskas R."/>
        </authorList>
    </citation>
    <scope>NUCLEOTIDE SEQUENCE [LARGE SCALE GENOMIC DNA]</scope>
    <source>
        <strain evidence="1 2">PD1</strain>
    </source>
</reference>
<evidence type="ECO:0000313" key="1">
    <source>
        <dbReference type="EMBL" id="MCS3921043.1"/>
    </source>
</evidence>